<feature type="transmembrane region" description="Helical" evidence="5">
    <location>
        <begin position="257"/>
        <end position="277"/>
    </location>
</feature>
<accession>A0A414KD58</accession>
<feature type="transmembrane region" description="Helical" evidence="5">
    <location>
        <begin position="170"/>
        <end position="190"/>
    </location>
</feature>
<dbReference type="InterPro" id="IPR052556">
    <property type="entry name" value="PolySynth_Transporter"/>
</dbReference>
<feature type="transmembrane region" description="Helical" evidence="5">
    <location>
        <begin position="382"/>
        <end position="401"/>
    </location>
</feature>
<evidence type="ECO:0000256" key="1">
    <source>
        <dbReference type="ARBA" id="ARBA00004141"/>
    </source>
</evidence>
<dbReference type="EMBL" id="QSKO01000014">
    <property type="protein sequence ID" value="RHE73641.1"/>
    <property type="molecule type" value="Genomic_DNA"/>
</dbReference>
<feature type="transmembrane region" description="Helical" evidence="5">
    <location>
        <begin position="114"/>
        <end position="135"/>
    </location>
</feature>
<feature type="transmembrane region" description="Helical" evidence="5">
    <location>
        <begin position="413"/>
        <end position="435"/>
    </location>
</feature>
<keyword evidence="2 5" id="KW-0812">Transmembrane</keyword>
<evidence type="ECO:0000256" key="4">
    <source>
        <dbReference type="ARBA" id="ARBA00023136"/>
    </source>
</evidence>
<sequence length="478" mass="53637">MEQKSIKLNAILNVMKTVFSLIFPLITFPYVTRMLQVEAMGKYDFSGSIISYFTLLAALGINIYAVREGSKYKNDKEKINQFASEIFSINVYSTIASYILLFICLIFIQKLHGYTVIILIFSLQLLLATMSVTWVYNIFEDFGYITMVTLAMQFIALILMFLLVHNSNDLYKYVAISVVSTNGSGLFMYFHAKKYVNLRFIKKPPLKHLKPILIVFSTSLASTIYVSSDTTILGWVADDYRVGIYGTAAKIYKIVKQMLNAIIAVVIPRFAYYIGLQKKDQIIQLGQKLIDYMIAICLPAMVGLYCMSKPIVKVCAGESFGQAYLSLQLLSVALIFAVFANFFANCVLISYKKEKTVMFATILSAVINIVLNLILVPMYMENAAAATTIVAEICVCGISAYESTKLIKISCTVRNLVTSVIGCICIAIWCHFVQLYIHNQILVLCVGIIVAGGIYGIVLLIFKNTIAWEVVNRFVKRK</sequence>
<feature type="transmembrane region" description="Helical" evidence="5">
    <location>
        <begin position="289"/>
        <end position="311"/>
    </location>
</feature>
<dbReference type="Proteomes" id="UP000283928">
    <property type="component" value="Unassembled WGS sequence"/>
</dbReference>
<feature type="transmembrane region" description="Helical" evidence="5">
    <location>
        <begin position="86"/>
        <end position="108"/>
    </location>
</feature>
<feature type="transmembrane region" description="Helical" evidence="5">
    <location>
        <begin position="356"/>
        <end position="376"/>
    </location>
</feature>
<feature type="transmembrane region" description="Helical" evidence="5">
    <location>
        <begin position="142"/>
        <end position="164"/>
    </location>
</feature>
<evidence type="ECO:0000256" key="2">
    <source>
        <dbReference type="ARBA" id="ARBA00022692"/>
    </source>
</evidence>
<evidence type="ECO:0000313" key="7">
    <source>
        <dbReference type="Proteomes" id="UP000283928"/>
    </source>
</evidence>
<dbReference type="PANTHER" id="PTHR43424:SF1">
    <property type="entry name" value="LOCUS PUTATIVE PROTEIN 1-RELATED"/>
    <property type="match status" value="1"/>
</dbReference>
<dbReference type="AlphaFoldDB" id="A0A414KD58"/>
<dbReference type="InterPro" id="IPR002797">
    <property type="entry name" value="Polysacc_synth"/>
</dbReference>
<dbReference type="Pfam" id="PF01943">
    <property type="entry name" value="Polysacc_synt"/>
    <property type="match status" value="1"/>
</dbReference>
<feature type="transmembrane region" description="Helical" evidence="5">
    <location>
        <begin position="211"/>
        <end position="237"/>
    </location>
</feature>
<reference evidence="6 7" key="1">
    <citation type="submission" date="2018-08" db="EMBL/GenBank/DDBJ databases">
        <title>A genome reference for cultivated species of the human gut microbiota.</title>
        <authorList>
            <person name="Zou Y."/>
            <person name="Xue W."/>
            <person name="Luo G."/>
        </authorList>
    </citation>
    <scope>NUCLEOTIDE SEQUENCE [LARGE SCALE GENOMIC DNA]</scope>
    <source>
        <strain evidence="6 7">AM27-32LB</strain>
    </source>
</reference>
<dbReference type="RefSeq" id="WP_138344350.1">
    <property type="nucleotide sequence ID" value="NZ_JADPEW010000025.1"/>
</dbReference>
<protein>
    <submittedName>
        <fullName evidence="6">Flippase</fullName>
    </submittedName>
</protein>
<dbReference type="GO" id="GO:0016020">
    <property type="term" value="C:membrane"/>
    <property type="evidence" value="ECO:0007669"/>
    <property type="project" value="UniProtKB-SubCell"/>
</dbReference>
<keyword evidence="3 5" id="KW-1133">Transmembrane helix</keyword>
<comment type="caution">
    <text evidence="6">The sequence shown here is derived from an EMBL/GenBank/DDBJ whole genome shotgun (WGS) entry which is preliminary data.</text>
</comment>
<organism evidence="6 7">
    <name type="scientific">Blautia obeum</name>
    <dbReference type="NCBI Taxonomy" id="40520"/>
    <lineage>
        <taxon>Bacteria</taxon>
        <taxon>Bacillati</taxon>
        <taxon>Bacillota</taxon>
        <taxon>Clostridia</taxon>
        <taxon>Lachnospirales</taxon>
        <taxon>Lachnospiraceae</taxon>
        <taxon>Blautia</taxon>
    </lineage>
</organism>
<evidence type="ECO:0000256" key="5">
    <source>
        <dbReference type="SAM" id="Phobius"/>
    </source>
</evidence>
<name>A0A414KD58_9FIRM</name>
<evidence type="ECO:0000256" key="3">
    <source>
        <dbReference type="ARBA" id="ARBA00022989"/>
    </source>
</evidence>
<feature type="transmembrane region" description="Helical" evidence="5">
    <location>
        <begin position="43"/>
        <end position="65"/>
    </location>
</feature>
<feature type="transmembrane region" description="Helical" evidence="5">
    <location>
        <begin position="441"/>
        <end position="462"/>
    </location>
</feature>
<gene>
    <name evidence="6" type="ORF">DW723_10870</name>
</gene>
<feature type="transmembrane region" description="Helical" evidence="5">
    <location>
        <begin position="323"/>
        <end position="344"/>
    </location>
</feature>
<dbReference type="CDD" id="cd13128">
    <property type="entry name" value="MATE_Wzx_like"/>
    <property type="match status" value="1"/>
</dbReference>
<evidence type="ECO:0000313" key="6">
    <source>
        <dbReference type="EMBL" id="RHE73641.1"/>
    </source>
</evidence>
<dbReference type="PANTHER" id="PTHR43424">
    <property type="entry name" value="LOCUS PUTATIVE PROTEIN 1-RELATED"/>
    <property type="match status" value="1"/>
</dbReference>
<keyword evidence="4 5" id="KW-0472">Membrane</keyword>
<feature type="transmembrane region" description="Helical" evidence="5">
    <location>
        <begin position="12"/>
        <end position="31"/>
    </location>
</feature>
<comment type="subcellular location">
    <subcellularLocation>
        <location evidence="1">Membrane</location>
        <topology evidence="1">Multi-pass membrane protein</topology>
    </subcellularLocation>
</comment>
<proteinExistence type="predicted"/>